<dbReference type="KEGG" id="apln:108743245"/>
<evidence type="ECO:0000313" key="2">
    <source>
        <dbReference type="Proteomes" id="UP000192223"/>
    </source>
</evidence>
<protein>
    <submittedName>
        <fullName evidence="3">Uncharacterized protein LOC108743245</fullName>
    </submittedName>
</protein>
<dbReference type="Pfam" id="PF06585">
    <property type="entry name" value="JHBP"/>
    <property type="match status" value="1"/>
</dbReference>
<dbReference type="OrthoDB" id="6747947at2759"/>
<dbReference type="SMART" id="SM00700">
    <property type="entry name" value="JHBP"/>
    <property type="match status" value="1"/>
</dbReference>
<name>A0A1W4XP17_AGRPL</name>
<feature type="signal peptide" evidence="1">
    <location>
        <begin position="1"/>
        <end position="16"/>
    </location>
</feature>
<reference evidence="3" key="1">
    <citation type="submission" date="2025-08" db="UniProtKB">
        <authorList>
            <consortium name="RefSeq"/>
        </authorList>
    </citation>
    <scope>IDENTIFICATION</scope>
    <source>
        <tissue evidence="3">Entire body</tissue>
    </source>
</reference>
<keyword evidence="2" id="KW-1185">Reference proteome</keyword>
<gene>
    <name evidence="3" type="primary">LOC108743245</name>
</gene>
<dbReference type="Proteomes" id="UP000192223">
    <property type="component" value="Unplaced"/>
</dbReference>
<organism evidence="2 3">
    <name type="scientific">Agrilus planipennis</name>
    <name type="common">Emerald ash borer</name>
    <name type="synonym">Agrilus marcopoli</name>
    <dbReference type="NCBI Taxonomy" id="224129"/>
    <lineage>
        <taxon>Eukaryota</taxon>
        <taxon>Metazoa</taxon>
        <taxon>Ecdysozoa</taxon>
        <taxon>Arthropoda</taxon>
        <taxon>Hexapoda</taxon>
        <taxon>Insecta</taxon>
        <taxon>Pterygota</taxon>
        <taxon>Neoptera</taxon>
        <taxon>Endopterygota</taxon>
        <taxon>Coleoptera</taxon>
        <taxon>Polyphaga</taxon>
        <taxon>Elateriformia</taxon>
        <taxon>Buprestoidea</taxon>
        <taxon>Buprestidae</taxon>
        <taxon>Agrilinae</taxon>
        <taxon>Agrilus</taxon>
    </lineage>
</organism>
<evidence type="ECO:0000313" key="3">
    <source>
        <dbReference type="RefSeq" id="XP_018334228.1"/>
    </source>
</evidence>
<dbReference type="AlphaFoldDB" id="A0A1W4XP17"/>
<dbReference type="RefSeq" id="XP_018334228.1">
    <property type="nucleotide sequence ID" value="XM_018478726.2"/>
</dbReference>
<keyword evidence="1" id="KW-0732">Signal</keyword>
<dbReference type="PANTHER" id="PTHR11008:SF29">
    <property type="entry name" value="IP17226P"/>
    <property type="match status" value="1"/>
</dbReference>
<dbReference type="InParanoid" id="A0A1W4XP17"/>
<accession>A0A1W4XP17</accession>
<dbReference type="GeneID" id="108743245"/>
<proteinExistence type="predicted"/>
<sequence>MFRFVFILAFVNIAFGANDYESDIRKSLEKLNELKPLAAYYKKNPTSPQVFATGTNLINSTLNDLSEKLAAYDPASVEERNISIERSNIKFSGVLSNLNVGGFSDFVATSLSLSVLRRTLSFTIKLPELKLTTDYDIDGSISFIPIYGKGNLSLQVSGIEATGNGKVSLSNPISIETLNLGYSIGSINVQITGLTNNEDFSKLVSELLTDVVADFLNDISPVVSQYLSSFIQEAINKALSGSDQNDLRKTNEISNEI</sequence>
<dbReference type="InterPro" id="IPR038606">
    <property type="entry name" value="To_sf"/>
</dbReference>
<dbReference type="GO" id="GO:0005615">
    <property type="term" value="C:extracellular space"/>
    <property type="evidence" value="ECO:0007669"/>
    <property type="project" value="TreeGrafter"/>
</dbReference>
<dbReference type="PANTHER" id="PTHR11008">
    <property type="entry name" value="PROTEIN TAKEOUT-LIKE PROTEIN"/>
    <property type="match status" value="1"/>
</dbReference>
<evidence type="ECO:0000256" key="1">
    <source>
        <dbReference type="SAM" id="SignalP"/>
    </source>
</evidence>
<dbReference type="InterPro" id="IPR010562">
    <property type="entry name" value="Haemolymph_juvenile_hormone-bd"/>
</dbReference>
<feature type="chain" id="PRO_5010747471" evidence="1">
    <location>
        <begin position="17"/>
        <end position="257"/>
    </location>
</feature>
<dbReference type="Gene3D" id="3.15.10.30">
    <property type="entry name" value="Haemolymph juvenile hormone binding protein"/>
    <property type="match status" value="1"/>
</dbReference>